<organism evidence="3 4">
    <name type="scientific">Caenorhabditis auriculariae</name>
    <dbReference type="NCBI Taxonomy" id="2777116"/>
    <lineage>
        <taxon>Eukaryota</taxon>
        <taxon>Metazoa</taxon>
        <taxon>Ecdysozoa</taxon>
        <taxon>Nematoda</taxon>
        <taxon>Chromadorea</taxon>
        <taxon>Rhabditida</taxon>
        <taxon>Rhabditina</taxon>
        <taxon>Rhabditomorpha</taxon>
        <taxon>Rhabditoidea</taxon>
        <taxon>Rhabditidae</taxon>
        <taxon>Peloderinae</taxon>
        <taxon>Caenorhabditis</taxon>
    </lineage>
</organism>
<gene>
    <name evidence="3" type="ORF">CAUJ_LOCUS10412</name>
</gene>
<keyword evidence="4" id="KW-1185">Reference proteome</keyword>
<keyword evidence="2" id="KW-0732">Signal</keyword>
<feature type="compositionally biased region" description="Low complexity" evidence="1">
    <location>
        <begin position="131"/>
        <end position="141"/>
    </location>
</feature>
<dbReference type="Proteomes" id="UP000835052">
    <property type="component" value="Unassembled WGS sequence"/>
</dbReference>
<feature type="compositionally biased region" description="Basic and acidic residues" evidence="1">
    <location>
        <begin position="181"/>
        <end position="190"/>
    </location>
</feature>
<accession>A0A8S1HDD2</accession>
<evidence type="ECO:0000256" key="1">
    <source>
        <dbReference type="SAM" id="MobiDB-lite"/>
    </source>
</evidence>
<evidence type="ECO:0000256" key="2">
    <source>
        <dbReference type="SAM" id="SignalP"/>
    </source>
</evidence>
<dbReference type="EMBL" id="CAJGYM010000045">
    <property type="protein sequence ID" value="CAD6194493.1"/>
    <property type="molecule type" value="Genomic_DNA"/>
</dbReference>
<reference evidence="3" key="1">
    <citation type="submission" date="2020-10" db="EMBL/GenBank/DDBJ databases">
        <authorList>
            <person name="Kikuchi T."/>
        </authorList>
    </citation>
    <scope>NUCLEOTIDE SEQUENCE</scope>
    <source>
        <strain evidence="3">NKZ352</strain>
    </source>
</reference>
<dbReference type="AlphaFoldDB" id="A0A8S1HDD2"/>
<evidence type="ECO:0000313" key="3">
    <source>
        <dbReference type="EMBL" id="CAD6194493.1"/>
    </source>
</evidence>
<sequence>MTPPWLLLLLLLTTSDATTIVRRTVEGSPTETILKCGPAESFIRTHMAPDFETPRLVRRLDWFHDDSLVATYQQPFAGPLGRDSLQFLEAQLTATTSQDSVMKLQKPDPFFFPEPTRGKKRVERRFRRSDGGASSSSTSSKRLSHAQEILFEAVALPSTALSSDFGKSRRAPSSSNLRPPDTFRDAEKCF</sequence>
<feature type="signal peptide" evidence="2">
    <location>
        <begin position="1"/>
        <end position="17"/>
    </location>
</feature>
<feature type="chain" id="PRO_5035738517" evidence="2">
    <location>
        <begin position="18"/>
        <end position="190"/>
    </location>
</feature>
<comment type="caution">
    <text evidence="3">The sequence shown here is derived from an EMBL/GenBank/DDBJ whole genome shotgun (WGS) entry which is preliminary data.</text>
</comment>
<feature type="compositionally biased region" description="Basic residues" evidence="1">
    <location>
        <begin position="118"/>
        <end position="127"/>
    </location>
</feature>
<name>A0A8S1HDD2_9PELO</name>
<protein>
    <submittedName>
        <fullName evidence="3">Uncharacterized protein</fullName>
    </submittedName>
</protein>
<dbReference type="OrthoDB" id="5858301at2759"/>
<feature type="region of interest" description="Disordered" evidence="1">
    <location>
        <begin position="108"/>
        <end position="141"/>
    </location>
</feature>
<proteinExistence type="predicted"/>
<feature type="region of interest" description="Disordered" evidence="1">
    <location>
        <begin position="162"/>
        <end position="190"/>
    </location>
</feature>
<evidence type="ECO:0000313" key="4">
    <source>
        <dbReference type="Proteomes" id="UP000835052"/>
    </source>
</evidence>